<evidence type="ECO:0000313" key="2">
    <source>
        <dbReference type="Proteomes" id="UP000295293"/>
    </source>
</evidence>
<organism evidence="1 2">
    <name type="scientific">Tahibacter aquaticus</name>
    <dbReference type="NCBI Taxonomy" id="520092"/>
    <lineage>
        <taxon>Bacteria</taxon>
        <taxon>Pseudomonadati</taxon>
        <taxon>Pseudomonadota</taxon>
        <taxon>Gammaproteobacteria</taxon>
        <taxon>Lysobacterales</taxon>
        <taxon>Rhodanobacteraceae</taxon>
        <taxon>Tahibacter</taxon>
    </lineage>
</organism>
<proteinExistence type="predicted"/>
<keyword evidence="2" id="KW-1185">Reference proteome</keyword>
<dbReference type="Proteomes" id="UP000295293">
    <property type="component" value="Unassembled WGS sequence"/>
</dbReference>
<dbReference type="EMBL" id="SNZH01000001">
    <property type="protein sequence ID" value="TDR48647.1"/>
    <property type="molecule type" value="Genomic_DNA"/>
</dbReference>
<evidence type="ECO:0000313" key="1">
    <source>
        <dbReference type="EMBL" id="TDR48647.1"/>
    </source>
</evidence>
<dbReference type="RefSeq" id="WP_133816764.1">
    <property type="nucleotide sequence ID" value="NZ_SNZH01000001.1"/>
</dbReference>
<reference evidence="1 2" key="1">
    <citation type="submission" date="2019-03" db="EMBL/GenBank/DDBJ databases">
        <title>Genomic Encyclopedia of Type Strains, Phase IV (KMG-IV): sequencing the most valuable type-strain genomes for metagenomic binning, comparative biology and taxonomic classification.</title>
        <authorList>
            <person name="Goeker M."/>
        </authorList>
    </citation>
    <scope>NUCLEOTIDE SEQUENCE [LARGE SCALE GENOMIC DNA]</scope>
    <source>
        <strain evidence="1 2">DSM 21667</strain>
    </source>
</reference>
<accession>A0A4R6Z9P7</accession>
<dbReference type="AlphaFoldDB" id="A0A4R6Z9P7"/>
<protein>
    <submittedName>
        <fullName evidence="1">Uncharacterized protein</fullName>
    </submittedName>
</protein>
<comment type="caution">
    <text evidence="1">The sequence shown here is derived from an EMBL/GenBank/DDBJ whole genome shotgun (WGS) entry which is preliminary data.</text>
</comment>
<sequence>MEDTFSPRIAATLNHRLGQDATSPHIADVVVAVYREIEGALTPIVGPGGVVALYQRSLHLAKATHHWIDISSPAQTPRVDFSTLRTLLAQQTDETALAGGVEILERFSRLLVSLIGLSLSEQLLGAVWIQPPAGSPVQDAP</sequence>
<dbReference type="OrthoDB" id="8907064at2"/>
<gene>
    <name evidence="1" type="ORF">DFR29_101269</name>
</gene>
<name>A0A4R6Z9P7_9GAMM</name>